<protein>
    <submittedName>
        <fullName evidence="2">Uncharacterized protein</fullName>
    </submittedName>
</protein>
<gene>
    <name evidence="2" type="ORF">KIL84_001742</name>
</gene>
<feature type="region of interest" description="Disordered" evidence="1">
    <location>
        <begin position="68"/>
        <end position="87"/>
    </location>
</feature>
<comment type="caution">
    <text evidence="2">The sequence shown here is derived from an EMBL/GenBank/DDBJ whole genome shotgun (WGS) entry which is preliminary data.</text>
</comment>
<reference evidence="2" key="1">
    <citation type="submission" date="2021-09" db="EMBL/GenBank/DDBJ databases">
        <title>The genome of Mauremys mutica provides insights into the evolution of semi-aquatic lifestyle.</title>
        <authorList>
            <person name="Gong S."/>
            <person name="Gao Y."/>
        </authorList>
    </citation>
    <scope>NUCLEOTIDE SEQUENCE</scope>
    <source>
        <strain evidence="2">MM-2020</strain>
        <tissue evidence="2">Muscle</tissue>
    </source>
</reference>
<keyword evidence="3" id="KW-1185">Reference proteome</keyword>
<evidence type="ECO:0000313" key="3">
    <source>
        <dbReference type="Proteomes" id="UP000827986"/>
    </source>
</evidence>
<accession>A0A9D4B462</accession>
<feature type="region of interest" description="Disordered" evidence="1">
    <location>
        <begin position="1"/>
        <end position="44"/>
    </location>
</feature>
<name>A0A9D4B462_9SAUR</name>
<evidence type="ECO:0000313" key="2">
    <source>
        <dbReference type="EMBL" id="KAH1180808.1"/>
    </source>
</evidence>
<feature type="compositionally biased region" description="Low complexity" evidence="1">
    <location>
        <begin position="30"/>
        <end position="44"/>
    </location>
</feature>
<proteinExistence type="predicted"/>
<sequence length="87" mass="9467">MYPKEELSSAPSPRHREYVPGGIKQEQTELGSPSSSSNSVSPGSLVTRYPSTHWVLSCHHVSVMPVAPSSVHRQASRPPQFGCELLP</sequence>
<organism evidence="2 3">
    <name type="scientific">Mauremys mutica</name>
    <name type="common">yellowpond turtle</name>
    <dbReference type="NCBI Taxonomy" id="74926"/>
    <lineage>
        <taxon>Eukaryota</taxon>
        <taxon>Metazoa</taxon>
        <taxon>Chordata</taxon>
        <taxon>Craniata</taxon>
        <taxon>Vertebrata</taxon>
        <taxon>Euteleostomi</taxon>
        <taxon>Archelosauria</taxon>
        <taxon>Testudinata</taxon>
        <taxon>Testudines</taxon>
        <taxon>Cryptodira</taxon>
        <taxon>Durocryptodira</taxon>
        <taxon>Testudinoidea</taxon>
        <taxon>Geoemydidae</taxon>
        <taxon>Geoemydinae</taxon>
        <taxon>Mauremys</taxon>
    </lineage>
</organism>
<dbReference type="AlphaFoldDB" id="A0A9D4B462"/>
<dbReference type="Proteomes" id="UP000827986">
    <property type="component" value="Unassembled WGS sequence"/>
</dbReference>
<dbReference type="EMBL" id="JAHDVG010000469">
    <property type="protein sequence ID" value="KAH1180808.1"/>
    <property type="molecule type" value="Genomic_DNA"/>
</dbReference>
<evidence type="ECO:0000256" key="1">
    <source>
        <dbReference type="SAM" id="MobiDB-lite"/>
    </source>
</evidence>